<dbReference type="InterPro" id="IPR029062">
    <property type="entry name" value="Class_I_gatase-like"/>
</dbReference>
<feature type="domain" description="Glutamine amidotransferase" evidence="1">
    <location>
        <begin position="17"/>
        <end position="141"/>
    </location>
</feature>
<protein>
    <recommendedName>
        <fullName evidence="1">Glutamine amidotransferase domain-containing protein</fullName>
    </recommendedName>
</protein>
<dbReference type="AlphaFoldDB" id="A0A3B0VV07"/>
<dbReference type="InterPro" id="IPR044992">
    <property type="entry name" value="ChyE-like"/>
</dbReference>
<dbReference type="PANTHER" id="PTHR42695">
    <property type="entry name" value="GLUTAMINE AMIDOTRANSFERASE YLR126C-RELATED"/>
    <property type="match status" value="1"/>
</dbReference>
<gene>
    <name evidence="2" type="ORF">MNBD_CHLOROFLEXI01-2300</name>
</gene>
<accession>A0A3B0VV07</accession>
<dbReference type="InterPro" id="IPR017926">
    <property type="entry name" value="GATASE"/>
</dbReference>
<dbReference type="SUPFAM" id="SSF52317">
    <property type="entry name" value="Class I glutamine amidotransferase-like"/>
    <property type="match status" value="1"/>
</dbReference>
<sequence length="219" mass="24874">MIFRIAPNLTIYHEDEEVTRQIAYCQSIFDAGVPQFGSCWATQMAAMAAGSECRKNPNGREWSIAYDITVTEAGKNHPMYIGKQHKFNGFIMHLDEVCGVPDGATVLATNEHTDVQAIAVKHSNGEFWSTQYHPEFTLYEMAQLVGARKEAITNEGFFNKESEMVPLVNDMIALSKEPKNIELRQKLNIDDSILDDDIRQKEVYSWVEYLVISMKDSNQ</sequence>
<proteinExistence type="predicted"/>
<evidence type="ECO:0000259" key="1">
    <source>
        <dbReference type="Pfam" id="PF00117"/>
    </source>
</evidence>
<dbReference type="PROSITE" id="PS51273">
    <property type="entry name" value="GATASE_TYPE_1"/>
    <property type="match status" value="1"/>
</dbReference>
<reference evidence="2" key="1">
    <citation type="submission" date="2018-06" db="EMBL/GenBank/DDBJ databases">
        <authorList>
            <person name="Zhirakovskaya E."/>
        </authorList>
    </citation>
    <scope>NUCLEOTIDE SEQUENCE</scope>
</reference>
<name>A0A3B0VV07_9ZZZZ</name>
<dbReference type="EMBL" id="UOEU01000808">
    <property type="protein sequence ID" value="VAW40679.1"/>
    <property type="molecule type" value="Genomic_DNA"/>
</dbReference>
<evidence type="ECO:0000313" key="2">
    <source>
        <dbReference type="EMBL" id="VAW40679.1"/>
    </source>
</evidence>
<dbReference type="Pfam" id="PF00117">
    <property type="entry name" value="GATase"/>
    <property type="match status" value="1"/>
</dbReference>
<organism evidence="2">
    <name type="scientific">hydrothermal vent metagenome</name>
    <dbReference type="NCBI Taxonomy" id="652676"/>
    <lineage>
        <taxon>unclassified sequences</taxon>
        <taxon>metagenomes</taxon>
        <taxon>ecological metagenomes</taxon>
    </lineage>
</organism>
<dbReference type="GO" id="GO:0005829">
    <property type="term" value="C:cytosol"/>
    <property type="evidence" value="ECO:0007669"/>
    <property type="project" value="TreeGrafter"/>
</dbReference>
<dbReference type="Gene3D" id="3.40.50.880">
    <property type="match status" value="1"/>
</dbReference>
<dbReference type="CDD" id="cd01741">
    <property type="entry name" value="GATase1_1"/>
    <property type="match status" value="1"/>
</dbReference>
<dbReference type="PANTHER" id="PTHR42695:SF5">
    <property type="entry name" value="GLUTAMINE AMIDOTRANSFERASE YLR126C-RELATED"/>
    <property type="match status" value="1"/>
</dbReference>